<dbReference type="PANTHER" id="PTHR10412:SF11">
    <property type="entry name" value="MANNOSYL-OLIGOSACCHARIDE GLUCOSIDASE"/>
    <property type="match status" value="1"/>
</dbReference>
<proteinExistence type="inferred from homology"/>
<dbReference type="GO" id="GO:0006487">
    <property type="term" value="P:protein N-linked glycosylation"/>
    <property type="evidence" value="ECO:0007669"/>
    <property type="project" value="TreeGrafter"/>
</dbReference>
<reference evidence="5" key="1">
    <citation type="journal article" date="2014" name="Int. J. Syst. Evol. Microbiol.">
        <title>Complete genome sequence of Corynebacterium casei LMG S-19264T (=DSM 44701T), isolated from a smear-ripened cheese.</title>
        <authorList>
            <consortium name="US DOE Joint Genome Institute (JGI-PGF)"/>
            <person name="Walter F."/>
            <person name="Albersmeier A."/>
            <person name="Kalinowski J."/>
            <person name="Ruckert C."/>
        </authorList>
    </citation>
    <scope>NUCLEOTIDE SEQUENCE</scope>
    <source>
        <strain evidence="5">CGMCC 1.15447</strain>
    </source>
</reference>
<feature type="domain" description="Mannosylglycerate hydrolase MGH1-like glycoside hydrolase" evidence="4">
    <location>
        <begin position="94"/>
        <end position="411"/>
    </location>
</feature>
<accession>A0A916RGW7</accession>
<dbReference type="InterPro" id="IPR008928">
    <property type="entry name" value="6-hairpin_glycosidase_sf"/>
</dbReference>
<comment type="caution">
    <text evidence="5">The sequence shown here is derived from an EMBL/GenBank/DDBJ whole genome shotgun (WGS) entry which is preliminary data.</text>
</comment>
<evidence type="ECO:0000313" key="6">
    <source>
        <dbReference type="Proteomes" id="UP000648801"/>
    </source>
</evidence>
<dbReference type="InterPro" id="IPR012341">
    <property type="entry name" value="6hp_glycosidase-like_sf"/>
</dbReference>
<dbReference type="GO" id="GO:0004573">
    <property type="term" value="F:Glc3Man9GlcNAc2 oligosaccharide glucosidase activity"/>
    <property type="evidence" value="ECO:0007669"/>
    <property type="project" value="InterPro"/>
</dbReference>
<keyword evidence="3" id="KW-0326">Glycosidase</keyword>
<dbReference type="SUPFAM" id="SSF48208">
    <property type="entry name" value="Six-hairpin glycosidases"/>
    <property type="match status" value="1"/>
</dbReference>
<dbReference type="PANTHER" id="PTHR10412">
    <property type="entry name" value="MANNOSYL-OLIGOSACCHARIDE GLUCOSIDASE"/>
    <property type="match status" value="1"/>
</dbReference>
<dbReference type="Pfam" id="PF22422">
    <property type="entry name" value="MGH1-like_GH"/>
    <property type="match status" value="1"/>
</dbReference>
<dbReference type="Proteomes" id="UP000648801">
    <property type="component" value="Unassembled WGS sequence"/>
</dbReference>
<evidence type="ECO:0000313" key="5">
    <source>
        <dbReference type="EMBL" id="GGA53460.1"/>
    </source>
</evidence>
<name>A0A916RGW7_9BACT</name>
<keyword evidence="2" id="KW-0378">Hydrolase</keyword>
<dbReference type="Gene3D" id="1.50.10.10">
    <property type="match status" value="1"/>
</dbReference>
<keyword evidence="6" id="KW-1185">Reference proteome</keyword>
<dbReference type="AlphaFoldDB" id="A0A916RGW7"/>
<comment type="similarity">
    <text evidence="1">Belongs to the glycosyl hydrolase 63 family.</text>
</comment>
<dbReference type="GO" id="GO:0009311">
    <property type="term" value="P:oligosaccharide metabolic process"/>
    <property type="evidence" value="ECO:0007669"/>
    <property type="project" value="InterPro"/>
</dbReference>
<protein>
    <recommendedName>
        <fullName evidence="4">Mannosylglycerate hydrolase MGH1-like glycoside hydrolase domain-containing protein</fullName>
    </recommendedName>
</protein>
<organism evidence="5 6">
    <name type="scientific">Edaphobacter acidisoli</name>
    <dbReference type="NCBI Taxonomy" id="2040573"/>
    <lineage>
        <taxon>Bacteria</taxon>
        <taxon>Pseudomonadati</taxon>
        <taxon>Acidobacteriota</taxon>
        <taxon>Terriglobia</taxon>
        <taxon>Terriglobales</taxon>
        <taxon>Acidobacteriaceae</taxon>
        <taxon>Edaphobacter</taxon>
    </lineage>
</organism>
<evidence type="ECO:0000256" key="3">
    <source>
        <dbReference type="ARBA" id="ARBA00023295"/>
    </source>
</evidence>
<evidence type="ECO:0000259" key="4">
    <source>
        <dbReference type="Pfam" id="PF22422"/>
    </source>
</evidence>
<gene>
    <name evidence="5" type="ORF">GCM10011507_00670</name>
</gene>
<evidence type="ECO:0000256" key="2">
    <source>
        <dbReference type="ARBA" id="ARBA00022801"/>
    </source>
</evidence>
<dbReference type="EMBL" id="BMJB01000001">
    <property type="protein sequence ID" value="GGA53460.1"/>
    <property type="molecule type" value="Genomic_DNA"/>
</dbReference>
<evidence type="ECO:0000256" key="1">
    <source>
        <dbReference type="ARBA" id="ARBA00010833"/>
    </source>
</evidence>
<sequence length="422" mass="47620">MASTKFRLGVDERAKAVQRLTQYFHENATKLLRPAQGHLRYPSISPSLPHSQYSTELWDWDTLWTTLGLLQTSSKAGDQVLRRQVIEHARGSLLNFFDHQDHDGRIPMLISVSNPDPLHCLGGAAPHKENQAKPVLAQLALLVSHEIGYNWLVPHFDNLLLFFRSWETNNRSHTGLLVWGDDVAIGNDNDPTTFGRPFFSSANLLLNTLWHQDLQAAAELAAQLGLHSHETELREKAHSVAEATQRCCWDPRDQFFYTADVQCVDRRSELIPDVPRGMAMSWSSLPLRIQTFTGFLPMWCGIATSEQAHALAMHQRNTKTFCANTGVRSLSAQESMYSLASSTNPSNWLGPIWIIVNYFVWSGLKRYGMNDDAEVLADKTIHLLDRDLAATGSLNEYYHPDTGEALSHRGFMDWNLLVLAMS</sequence>
<dbReference type="InterPro" id="IPR004888">
    <property type="entry name" value="Glycoside_hydrolase_63"/>
</dbReference>
<dbReference type="InterPro" id="IPR054491">
    <property type="entry name" value="MGH1-like_GH"/>
</dbReference>
<reference evidence="5" key="2">
    <citation type="submission" date="2020-09" db="EMBL/GenBank/DDBJ databases">
        <authorList>
            <person name="Sun Q."/>
            <person name="Zhou Y."/>
        </authorList>
    </citation>
    <scope>NUCLEOTIDE SEQUENCE</scope>
    <source>
        <strain evidence="5">CGMCC 1.15447</strain>
    </source>
</reference>